<dbReference type="Proteomes" id="UP000315364">
    <property type="component" value="Chromosome"/>
</dbReference>
<dbReference type="AlphaFoldDB" id="A0A5B8LR60"/>
<dbReference type="RefSeq" id="WP_146289503.1">
    <property type="nucleotide sequence ID" value="NZ_CP042304.1"/>
</dbReference>
<keyword evidence="2" id="KW-1185">Reference proteome</keyword>
<organism evidence="1 2">
    <name type="scientific">Devosia ginsengisoli</name>
    <dbReference type="NCBI Taxonomy" id="400770"/>
    <lineage>
        <taxon>Bacteria</taxon>
        <taxon>Pseudomonadati</taxon>
        <taxon>Pseudomonadota</taxon>
        <taxon>Alphaproteobacteria</taxon>
        <taxon>Hyphomicrobiales</taxon>
        <taxon>Devosiaceae</taxon>
        <taxon>Devosia</taxon>
    </lineage>
</organism>
<evidence type="ECO:0000313" key="1">
    <source>
        <dbReference type="EMBL" id="QDZ10717.1"/>
    </source>
</evidence>
<dbReference type="KEGG" id="dea:FPZ08_08095"/>
<evidence type="ECO:0000313" key="2">
    <source>
        <dbReference type="Proteomes" id="UP000315364"/>
    </source>
</evidence>
<dbReference type="OrthoDB" id="7949682at2"/>
<name>A0A5B8LR60_9HYPH</name>
<reference evidence="1 2" key="1">
    <citation type="submission" date="2019-07" db="EMBL/GenBank/DDBJ databases">
        <title>Full genome sequence of Devosia sp. Gsoil 520.</title>
        <authorList>
            <person name="Im W.-T."/>
        </authorList>
    </citation>
    <scope>NUCLEOTIDE SEQUENCE [LARGE SCALE GENOMIC DNA]</scope>
    <source>
        <strain evidence="1 2">Gsoil 520</strain>
    </source>
</reference>
<proteinExistence type="predicted"/>
<dbReference type="EMBL" id="CP042304">
    <property type="protein sequence ID" value="QDZ10717.1"/>
    <property type="molecule type" value="Genomic_DNA"/>
</dbReference>
<gene>
    <name evidence="1" type="ORF">FPZ08_08095</name>
</gene>
<protein>
    <submittedName>
        <fullName evidence="1">Uncharacterized protein</fullName>
    </submittedName>
</protein>
<accession>A0A5B8LR60</accession>
<sequence length="311" mass="31944">MRVGVDLWMVPGAGNVLGASYVADFAADLYFREGLAVEAGDAFSVARNSVKYAADGSGSFTPFAAGIAARTDRGLSVEPASSNLLTDPVRLSAWLAVAASATPLPMPLLGIFAEPMLLTGTGGTAVDRLRHPTTSSVSNGASYALSYWFQPTVTPTMVAMAGGDGARSRLTISVATAGELGLLAGRGTMTLARLVPHGAGVYCAQVLWTPNFSGVCEISMGPGTGVLRDTIGLLGAFMEPGTAFTGPMIGTGAASSRAADRVTLHLPAGTHELIFTFDDMTTQVIAGAVGDYAVPTDLDRPVIRSVIAMPE</sequence>